<keyword evidence="3" id="KW-1185">Reference proteome</keyword>
<dbReference type="InterPro" id="IPR029058">
    <property type="entry name" value="AB_hydrolase_fold"/>
</dbReference>
<dbReference type="VEuPathDB" id="VectorBase:GPPI026357"/>
<reference evidence="2" key="2">
    <citation type="submission" date="2020-05" db="UniProtKB">
        <authorList>
            <consortium name="EnsemblMetazoa"/>
        </authorList>
    </citation>
    <scope>IDENTIFICATION</scope>
    <source>
        <strain evidence="2">IAEA</strain>
    </source>
</reference>
<reference evidence="3" key="1">
    <citation type="submission" date="2015-01" db="EMBL/GenBank/DDBJ databases">
        <authorList>
            <person name="Aksoy S."/>
            <person name="Warren W."/>
            <person name="Wilson R.K."/>
        </authorList>
    </citation>
    <scope>NUCLEOTIDE SEQUENCE [LARGE SCALE GENOMIC DNA]</scope>
    <source>
        <strain evidence="3">IAEA</strain>
    </source>
</reference>
<dbReference type="EnsemblMetazoa" id="GPPI026357-RA">
    <property type="protein sequence ID" value="GPPI026357-PA"/>
    <property type="gene ID" value="GPPI026357"/>
</dbReference>
<evidence type="ECO:0000256" key="1">
    <source>
        <dbReference type="ARBA" id="ARBA00005964"/>
    </source>
</evidence>
<dbReference type="InterPro" id="IPR051093">
    <property type="entry name" value="Neuroligin/BSAL"/>
</dbReference>
<evidence type="ECO:0000313" key="3">
    <source>
        <dbReference type="Proteomes" id="UP000092460"/>
    </source>
</evidence>
<dbReference type="SUPFAM" id="SSF53474">
    <property type="entry name" value="alpha/beta-Hydrolases"/>
    <property type="match status" value="1"/>
</dbReference>
<comment type="similarity">
    <text evidence="1">Belongs to the type-B carboxylesterase/lipase family.</text>
</comment>
<dbReference type="PANTHER" id="PTHR43903">
    <property type="entry name" value="NEUROLIGIN"/>
    <property type="match status" value="1"/>
</dbReference>
<protein>
    <submittedName>
        <fullName evidence="2">Uncharacterized protein</fullName>
    </submittedName>
</protein>
<dbReference type="STRING" id="67801.A0A1B0BD83"/>
<accession>A0A1B0BD83</accession>
<sequence length="130" mass="14901">MQYLNGQFATDFAKNQTKTTSYLGPTPSRRYQDILKIPTSLSQFSTSLGPIVDGHVIPDQPYKVMGQYTEHFSRYDLLFGITESESYHSLGVAILEEGLRENERDNLLRFYMQSRFDIRPDLALAATLKK</sequence>
<proteinExistence type="inferred from homology"/>
<evidence type="ECO:0000313" key="2">
    <source>
        <dbReference type="EnsemblMetazoa" id="GPPI026357-PA"/>
    </source>
</evidence>
<organism evidence="2 3">
    <name type="scientific">Glossina palpalis gambiensis</name>
    <dbReference type="NCBI Taxonomy" id="67801"/>
    <lineage>
        <taxon>Eukaryota</taxon>
        <taxon>Metazoa</taxon>
        <taxon>Ecdysozoa</taxon>
        <taxon>Arthropoda</taxon>
        <taxon>Hexapoda</taxon>
        <taxon>Insecta</taxon>
        <taxon>Pterygota</taxon>
        <taxon>Neoptera</taxon>
        <taxon>Endopterygota</taxon>
        <taxon>Diptera</taxon>
        <taxon>Brachycera</taxon>
        <taxon>Muscomorpha</taxon>
        <taxon>Hippoboscoidea</taxon>
        <taxon>Glossinidae</taxon>
        <taxon>Glossina</taxon>
    </lineage>
</organism>
<dbReference type="AlphaFoldDB" id="A0A1B0BD83"/>
<dbReference type="Proteomes" id="UP000092460">
    <property type="component" value="Unassembled WGS sequence"/>
</dbReference>
<name>A0A1B0BD83_9MUSC</name>
<dbReference type="Gene3D" id="3.40.50.1820">
    <property type="entry name" value="alpha/beta hydrolase"/>
    <property type="match status" value="1"/>
</dbReference>
<dbReference type="EMBL" id="JXJN01012366">
    <property type="status" value="NOT_ANNOTATED_CDS"/>
    <property type="molecule type" value="Genomic_DNA"/>
</dbReference>